<dbReference type="RefSeq" id="WP_147585489.1">
    <property type="nucleotide sequence ID" value="NZ_VSTF01000012.1"/>
</dbReference>
<protein>
    <submittedName>
        <fullName evidence="1">PqqD family protein</fullName>
    </submittedName>
</protein>
<evidence type="ECO:0000313" key="1">
    <source>
        <dbReference type="EMBL" id="TYL58319.1"/>
    </source>
</evidence>
<dbReference type="AlphaFoldDB" id="A0A5S4VVA5"/>
<proteinExistence type="predicted"/>
<sequence>MNTLQENKIPVKLNFRWRLDGENNDYIIYQHPVTGMLDILNPVATDIFIKCDGKHTIGEIANQMMEEYKGVTRSTLLDDIYAFIQHMIDERVFFVVE</sequence>
<organism evidence="1 2">
    <name type="scientific">Agathobacter rectalis</name>
    <dbReference type="NCBI Taxonomy" id="39491"/>
    <lineage>
        <taxon>Bacteria</taxon>
        <taxon>Bacillati</taxon>
        <taxon>Bacillota</taxon>
        <taxon>Clostridia</taxon>
        <taxon>Lachnospirales</taxon>
        <taxon>Lachnospiraceae</taxon>
        <taxon>Agathobacter</taxon>
    </lineage>
</organism>
<dbReference type="EMBL" id="VSTF01000012">
    <property type="protein sequence ID" value="TYL58319.1"/>
    <property type="molecule type" value="Genomic_DNA"/>
</dbReference>
<name>A0A5S4VVA5_9FIRM</name>
<dbReference type="InterPro" id="IPR041881">
    <property type="entry name" value="PqqD_sf"/>
</dbReference>
<reference evidence="1 2" key="1">
    <citation type="submission" date="2019-08" db="EMBL/GenBank/DDBJ databases">
        <authorList>
            <person name="Duncan S."/>
            <person name="Walker A."/>
        </authorList>
    </citation>
    <scope>NUCLEOTIDE SEQUENCE [LARGE SCALE GENOMIC DNA]</scope>
    <source>
        <strain evidence="1 2">T3WBe13</strain>
    </source>
</reference>
<evidence type="ECO:0000313" key="2">
    <source>
        <dbReference type="Proteomes" id="UP000324327"/>
    </source>
</evidence>
<accession>A0A5S4VVA5</accession>
<dbReference type="InterPro" id="IPR008792">
    <property type="entry name" value="PQQD"/>
</dbReference>
<comment type="caution">
    <text evidence="1">The sequence shown here is derived from an EMBL/GenBank/DDBJ whole genome shotgun (WGS) entry which is preliminary data.</text>
</comment>
<dbReference type="Pfam" id="PF05402">
    <property type="entry name" value="PqqD"/>
    <property type="match status" value="1"/>
</dbReference>
<dbReference type="Gene3D" id="1.10.10.1150">
    <property type="entry name" value="Coenzyme PQQ synthesis protein D (PqqD)"/>
    <property type="match status" value="1"/>
</dbReference>
<dbReference type="Proteomes" id="UP000324327">
    <property type="component" value="Unassembled WGS sequence"/>
</dbReference>
<reference evidence="1 2" key="2">
    <citation type="submission" date="2019-09" db="EMBL/GenBank/DDBJ databases">
        <title>Strain-level analysis of Eubacterium rectale using genomes from metagenomes.</title>
        <authorList>
            <person name="Karcher N."/>
            <person name="Segata N."/>
        </authorList>
    </citation>
    <scope>NUCLEOTIDE SEQUENCE [LARGE SCALE GENOMIC DNA]</scope>
    <source>
        <strain evidence="1 2">T3WBe13</strain>
    </source>
</reference>
<gene>
    <name evidence="1" type="ORF">FYL31_10680</name>
</gene>